<dbReference type="GO" id="GO:0016757">
    <property type="term" value="F:glycosyltransferase activity"/>
    <property type="evidence" value="ECO:0007669"/>
    <property type="project" value="UniProtKB-KW"/>
</dbReference>
<keyword evidence="3" id="KW-0808">Transferase</keyword>
<keyword evidence="3" id="KW-0328">Glycosyltransferase</keyword>
<sequence>MHCLFCGADQPEMLTFRSLLRAADSPGFCRSCRDRLALIGSQNSCQLCGRDLLLLDSGTVHGHICNDCMQWKKSGRNGLYERNHAVYQYNAFIKDVLNQFKFRGDSVLACGFANEMKRSFRRIRKEQRLKWQSGFIRSSGDYIVVPIPLSMKRLAERGFNQAEVLAETLGMPIINALIRVRHEPKQSKKNRRERLIVRDTPFRLENEYASLILGKNVLLIDDIYTTGATMRLAAYALSKGNPLKVDSLTLIHA</sequence>
<comment type="caution">
    <text evidence="3">The sequence shown here is derived from an EMBL/GenBank/DDBJ whole genome shotgun (WGS) entry which is preliminary data.</text>
</comment>
<accession>A0ABW5RYR3</accession>
<proteinExistence type="inferred from homology"/>
<evidence type="ECO:0000256" key="1">
    <source>
        <dbReference type="ARBA" id="ARBA00008007"/>
    </source>
</evidence>
<evidence type="ECO:0000259" key="2">
    <source>
        <dbReference type="Pfam" id="PF00156"/>
    </source>
</evidence>
<evidence type="ECO:0000313" key="3">
    <source>
        <dbReference type="EMBL" id="MFD2692355.1"/>
    </source>
</evidence>
<dbReference type="PANTHER" id="PTHR47505">
    <property type="entry name" value="DNA UTILIZATION PROTEIN YHGH"/>
    <property type="match status" value="1"/>
</dbReference>
<dbReference type="InterPro" id="IPR051910">
    <property type="entry name" value="ComF/GntX_DNA_util-trans"/>
</dbReference>
<dbReference type="InterPro" id="IPR000836">
    <property type="entry name" value="PRTase_dom"/>
</dbReference>
<protein>
    <submittedName>
        <fullName evidence="3">Phosphoribosyltransferase family protein</fullName>
    </submittedName>
</protein>
<dbReference type="Pfam" id="PF00156">
    <property type="entry name" value="Pribosyltran"/>
    <property type="match status" value="1"/>
</dbReference>
<name>A0ABW5RYR3_9BACL</name>
<comment type="similarity">
    <text evidence="1">Belongs to the ComF/GntX family.</text>
</comment>
<dbReference type="InterPro" id="IPR029057">
    <property type="entry name" value="PRTase-like"/>
</dbReference>
<dbReference type="SUPFAM" id="SSF53271">
    <property type="entry name" value="PRTase-like"/>
    <property type="match status" value="1"/>
</dbReference>
<organism evidence="3 4">
    <name type="scientific">Sporolactobacillus shoreicorticis</name>
    <dbReference type="NCBI Taxonomy" id="1923877"/>
    <lineage>
        <taxon>Bacteria</taxon>
        <taxon>Bacillati</taxon>
        <taxon>Bacillota</taxon>
        <taxon>Bacilli</taxon>
        <taxon>Bacillales</taxon>
        <taxon>Sporolactobacillaceae</taxon>
        <taxon>Sporolactobacillus</taxon>
    </lineage>
</organism>
<feature type="domain" description="Phosphoribosyltransferase" evidence="2">
    <location>
        <begin position="157"/>
        <end position="251"/>
    </location>
</feature>
<evidence type="ECO:0000313" key="4">
    <source>
        <dbReference type="Proteomes" id="UP001597399"/>
    </source>
</evidence>
<dbReference type="CDD" id="cd06223">
    <property type="entry name" value="PRTases_typeI"/>
    <property type="match status" value="1"/>
</dbReference>
<reference evidence="4" key="1">
    <citation type="journal article" date="2019" name="Int. J. Syst. Evol. Microbiol.">
        <title>The Global Catalogue of Microorganisms (GCM) 10K type strain sequencing project: providing services to taxonomists for standard genome sequencing and annotation.</title>
        <authorList>
            <consortium name="The Broad Institute Genomics Platform"/>
            <consortium name="The Broad Institute Genome Sequencing Center for Infectious Disease"/>
            <person name="Wu L."/>
            <person name="Ma J."/>
        </authorList>
    </citation>
    <scope>NUCLEOTIDE SEQUENCE [LARGE SCALE GENOMIC DNA]</scope>
    <source>
        <strain evidence="4">TISTR 2466</strain>
    </source>
</reference>
<dbReference type="EMBL" id="JBHUMQ010000003">
    <property type="protein sequence ID" value="MFD2692355.1"/>
    <property type="molecule type" value="Genomic_DNA"/>
</dbReference>
<dbReference type="PANTHER" id="PTHR47505:SF1">
    <property type="entry name" value="DNA UTILIZATION PROTEIN YHGH"/>
    <property type="match status" value="1"/>
</dbReference>
<keyword evidence="4" id="KW-1185">Reference proteome</keyword>
<dbReference type="Proteomes" id="UP001597399">
    <property type="component" value="Unassembled WGS sequence"/>
</dbReference>
<dbReference type="RefSeq" id="WP_253059287.1">
    <property type="nucleotide sequence ID" value="NZ_JAMXWM010000004.1"/>
</dbReference>
<dbReference type="Gene3D" id="3.40.50.2020">
    <property type="match status" value="1"/>
</dbReference>
<gene>
    <name evidence="3" type="ORF">ACFSUE_01680</name>
</gene>